<evidence type="ECO:0000256" key="1">
    <source>
        <dbReference type="ARBA" id="ARBA00022574"/>
    </source>
</evidence>
<feature type="repeat" description="WD" evidence="3">
    <location>
        <begin position="923"/>
        <end position="957"/>
    </location>
</feature>
<keyword evidence="2" id="KW-0677">Repeat</keyword>
<feature type="repeat" description="WD" evidence="3">
    <location>
        <begin position="1133"/>
        <end position="1167"/>
    </location>
</feature>
<dbReference type="GO" id="GO:0035097">
    <property type="term" value="C:histone methyltransferase complex"/>
    <property type="evidence" value="ECO:0007669"/>
    <property type="project" value="UniProtKB-ARBA"/>
</dbReference>
<feature type="repeat" description="WD" evidence="3">
    <location>
        <begin position="840"/>
        <end position="881"/>
    </location>
</feature>
<dbReference type="SUPFAM" id="SSF53167">
    <property type="entry name" value="Purine and uridine phosphorylases"/>
    <property type="match status" value="1"/>
</dbReference>
<dbReference type="EMBL" id="JAGHQM010000386">
    <property type="protein sequence ID" value="KAH0562229.1"/>
    <property type="molecule type" value="Genomic_DNA"/>
</dbReference>
<reference evidence="5" key="1">
    <citation type="submission" date="2021-03" db="EMBL/GenBank/DDBJ databases">
        <title>Comparative genomics and phylogenomic investigation of the class Geoglossomycetes provide insights into ecological specialization and systematics.</title>
        <authorList>
            <person name="Melie T."/>
            <person name="Pirro S."/>
            <person name="Miller A.N."/>
            <person name="Quandt A."/>
        </authorList>
    </citation>
    <scope>NUCLEOTIDE SEQUENCE</scope>
    <source>
        <strain evidence="5">CAQ_001_2017</strain>
    </source>
</reference>
<sequence length="1622" mass="178081">MGTNSAAAVASQMRMRFVSIQYVLMVGIGGGVPGAQVDVRLGDVVISQPNSRYGGVVQYDFGKIGSGGVLTRTGFLNAPPAILLGALAAFQSSCLTGHSNLSTYLSEVASQQERFSPGRAGLDVLFEPGYDHTGGLTCDQCSRDRVVERPSRRTQGPVVHYGTIASGNVVMKDGVTRDSWSEDLGGVLCFEMEAAGLMSSIPCLVIRGICDYADSHKNKAWQPYAAATAAACAKDILSHMPSAESARTSADEAQNSQCLTDLRLTDPRFDKDRIEASKDKLLRDSYTWILDDSAFLDWRDNKDTRLLWIRGDPGKGKTMMMIGLVDELSRRLRATPGSGVLSYFFCQSTDPRLNNAVSVLRGLIYTLVNEERILTKHLRKRYDSAGRQLFEDTNAFYTLSAIFLDMLNDPSLGSVFLMIDAIDECDSGLPQLLKLIAPHDSRTSSKVKWLVASRNRLDIEEELRPDTLRLKISLELNASQVSRAVSAFIDFKVSELAGRKKYDSKLRDEVRNYLCEKAEGTFLWVALVCKKLQRVLRNPKVPAILREFPSGLEPLYERMVEQVQQGEDPEDVEFCLRILSTVTLTYRPIHLKELAAAAGLPEGSYDDLESLNVLVDLCGSFLTVREEMIYFVHQSAKDYFSTGKGSKIFPSGQSEEHVKIASRSLGVMSTTLKRDICKLEMPGVLLSEVEGSINKGPLAHIKYACCHWVSHLHDAGTLHDQLGLRDGGKVHLFLHNHFLHWLEALSLIGNVPDGVVMLSALEHMLIPNTAVLLALVQDAKRFLLYNRSIIERAPLQVYVSALVFSPKMSLIRRLSLSQFPRWIKGLPVVEEDWNPSLQTLEGHSGRVSAVSFSQDGQFFVSASQDKTVKLWETRTGALRSVLEGHSGWVNAVAFSPDSQLLASASDDKTVRLWDARTGTSRSLEGHSDRVKVVAFSPDGQLLASASYDKTVRLWDVRVETSHSVLEGHSGWVNAVAFSPDSQLLASASVDKTVRLWDTRTRVSRGILKGHSDSVSSVAFSPDGQLLASASHDKRVRLWDARTRVLYGALRGHLGLINAVVFSPDGQLLASASGDRTIMLWDTRTGTSRSVLEGHSRWVNAVAFSPDGQLLASASDDMTVRLWDAGAGASCGILKGHLHWVNAVAFSPNGQLLITASHDKMVRLWDVRIGTSCGITEGHSGGVSAVAFSPDSQLLASASVDKTVRLWDTRTRVSRGILKGHSGWVRAVAFSPDGQLLASAAHDKTVRLWDVVTGTLRSVLIHPGGVAAVAFSFDGQLLASTSYDETIRIWDVRTGVSRGILQGHSGWIKAVIFSPDGRFLASASSDRIVILWDARTQVPCSVLEGHSDGVNTVAFSPDSQLLASASYDKTVRLWDTRTGALRSVLEGHSDWVNVVAFSPDGQLLASASYDKTVRLWDVRTGTPRSVLIGHPKDVTEIVFSFDGQLLASTSYDETIRIWDARTGVSRGILQGHSDGISAVIFSPDGRFLASASSDKTVGIWEFEAREVIRGLSFSSDESHPKTPHGLLELRLFSPRVSHLDPELSCPISVKDHWVVWGLRKVLWLPPEYRRATPEKSMGSNVLALRHASGRVTFMEFDLGDIPGSYTWTQKRKRSITQIEIESG</sequence>
<feature type="repeat" description="WD" evidence="3">
    <location>
        <begin position="1049"/>
        <end position="1090"/>
    </location>
</feature>
<evidence type="ECO:0000313" key="6">
    <source>
        <dbReference type="Proteomes" id="UP000750711"/>
    </source>
</evidence>
<dbReference type="Gene3D" id="3.40.50.300">
    <property type="entry name" value="P-loop containing nucleotide triphosphate hydrolases"/>
    <property type="match status" value="1"/>
</dbReference>
<dbReference type="PROSITE" id="PS50837">
    <property type="entry name" value="NACHT"/>
    <property type="match status" value="1"/>
</dbReference>
<dbReference type="InterPro" id="IPR056884">
    <property type="entry name" value="NPHP3-like_N"/>
</dbReference>
<dbReference type="InterPro" id="IPR001680">
    <property type="entry name" value="WD40_rpt"/>
</dbReference>
<dbReference type="InterPro" id="IPR007111">
    <property type="entry name" value="NACHT_NTPase"/>
</dbReference>
<dbReference type="Proteomes" id="UP000750711">
    <property type="component" value="Unassembled WGS sequence"/>
</dbReference>
<protein>
    <recommendedName>
        <fullName evidence="4">NACHT domain-containing protein</fullName>
    </recommendedName>
</protein>
<dbReference type="InterPro" id="IPR015943">
    <property type="entry name" value="WD40/YVTN_repeat-like_dom_sf"/>
</dbReference>
<dbReference type="GO" id="GO:0003824">
    <property type="term" value="F:catalytic activity"/>
    <property type="evidence" value="ECO:0007669"/>
    <property type="project" value="InterPro"/>
</dbReference>
<dbReference type="SMART" id="SM00320">
    <property type="entry name" value="WD40"/>
    <property type="match status" value="16"/>
</dbReference>
<dbReference type="Pfam" id="PF00400">
    <property type="entry name" value="WD40"/>
    <property type="match status" value="16"/>
</dbReference>
<dbReference type="SUPFAM" id="SSF52540">
    <property type="entry name" value="P-loop containing nucleoside triphosphate hydrolases"/>
    <property type="match status" value="1"/>
</dbReference>
<dbReference type="Gene3D" id="3.40.50.1580">
    <property type="entry name" value="Nucleoside phosphorylase domain"/>
    <property type="match status" value="1"/>
</dbReference>
<dbReference type="PROSITE" id="PS00678">
    <property type="entry name" value="WD_REPEATS_1"/>
    <property type="match status" value="14"/>
</dbReference>
<feature type="repeat" description="WD" evidence="3">
    <location>
        <begin position="1217"/>
        <end position="1258"/>
    </location>
</feature>
<dbReference type="Gene3D" id="2.130.10.10">
    <property type="entry name" value="YVTN repeat-like/Quinoprotein amine dehydrogenase"/>
    <property type="match status" value="7"/>
</dbReference>
<evidence type="ECO:0000313" key="5">
    <source>
        <dbReference type="EMBL" id="KAH0562229.1"/>
    </source>
</evidence>
<accession>A0A9P8LDL5</accession>
<feature type="repeat" description="WD" evidence="3">
    <location>
        <begin position="882"/>
        <end position="923"/>
    </location>
</feature>
<evidence type="ECO:0000256" key="2">
    <source>
        <dbReference type="ARBA" id="ARBA00022737"/>
    </source>
</evidence>
<dbReference type="PROSITE" id="PS50294">
    <property type="entry name" value="WD_REPEATS_REGION"/>
    <property type="match status" value="16"/>
</dbReference>
<dbReference type="InterPro" id="IPR020472">
    <property type="entry name" value="WD40_PAC1"/>
</dbReference>
<dbReference type="PANTHER" id="PTHR19879">
    <property type="entry name" value="TRANSCRIPTION INITIATION FACTOR TFIID"/>
    <property type="match status" value="1"/>
</dbReference>
<feature type="repeat" description="WD" evidence="3">
    <location>
        <begin position="1300"/>
        <end position="1335"/>
    </location>
</feature>
<dbReference type="InterPro" id="IPR036322">
    <property type="entry name" value="WD40_repeat_dom_sf"/>
</dbReference>
<dbReference type="InterPro" id="IPR019775">
    <property type="entry name" value="WD40_repeat_CS"/>
</dbReference>
<dbReference type="Pfam" id="PF24883">
    <property type="entry name" value="NPHP3_N"/>
    <property type="match status" value="1"/>
</dbReference>
<dbReference type="SUPFAM" id="SSF50978">
    <property type="entry name" value="WD40 repeat-like"/>
    <property type="match status" value="3"/>
</dbReference>
<proteinExistence type="predicted"/>
<dbReference type="PANTHER" id="PTHR19879:SF9">
    <property type="entry name" value="TRANSCRIPTION INITIATION FACTOR TFIID SUBUNIT 5"/>
    <property type="match status" value="1"/>
</dbReference>
<feature type="repeat" description="WD" evidence="3">
    <location>
        <begin position="1426"/>
        <end position="1462"/>
    </location>
</feature>
<keyword evidence="6" id="KW-1185">Reference proteome</keyword>
<feature type="repeat" description="WD" evidence="3">
    <location>
        <begin position="965"/>
        <end position="1000"/>
    </location>
</feature>
<name>A0A9P8LDL5_9PEZI</name>
<evidence type="ECO:0000259" key="4">
    <source>
        <dbReference type="PROSITE" id="PS50837"/>
    </source>
</evidence>
<feature type="repeat" description="WD" evidence="3">
    <location>
        <begin position="1091"/>
        <end position="1123"/>
    </location>
</feature>
<organism evidence="5 6">
    <name type="scientific">Trichoglossum hirsutum</name>
    <dbReference type="NCBI Taxonomy" id="265104"/>
    <lineage>
        <taxon>Eukaryota</taxon>
        <taxon>Fungi</taxon>
        <taxon>Dikarya</taxon>
        <taxon>Ascomycota</taxon>
        <taxon>Pezizomycotina</taxon>
        <taxon>Geoglossomycetes</taxon>
        <taxon>Geoglossales</taxon>
        <taxon>Geoglossaceae</taxon>
        <taxon>Trichoglossum</taxon>
    </lineage>
</organism>
<feature type="repeat" description="WD" evidence="3">
    <location>
        <begin position="1007"/>
        <end position="1042"/>
    </location>
</feature>
<dbReference type="FunFam" id="2.130.10.10:FF:000228">
    <property type="entry name" value="COMPASS-like H3K4 histone methylase component WDR5A"/>
    <property type="match status" value="1"/>
</dbReference>
<feature type="repeat" description="WD" evidence="3">
    <location>
        <begin position="1258"/>
        <end position="1294"/>
    </location>
</feature>
<dbReference type="PROSITE" id="PS50082">
    <property type="entry name" value="WD_REPEATS_2"/>
    <property type="match status" value="16"/>
</dbReference>
<feature type="repeat" description="WD" evidence="3">
    <location>
        <begin position="1175"/>
        <end position="1210"/>
    </location>
</feature>
<dbReference type="InterPro" id="IPR000845">
    <property type="entry name" value="Nucleoside_phosphorylase_d"/>
</dbReference>
<evidence type="ECO:0000256" key="3">
    <source>
        <dbReference type="PROSITE-ProRule" id="PRU00221"/>
    </source>
</evidence>
<comment type="caution">
    <text evidence="5">The sequence shown here is derived from an EMBL/GenBank/DDBJ whole genome shotgun (WGS) entry which is preliminary data.</text>
</comment>
<keyword evidence="1 3" id="KW-0853">WD repeat</keyword>
<dbReference type="Pfam" id="PF01048">
    <property type="entry name" value="PNP_UDP_1"/>
    <property type="match status" value="1"/>
</dbReference>
<dbReference type="GO" id="GO:0009116">
    <property type="term" value="P:nucleoside metabolic process"/>
    <property type="evidence" value="ECO:0007669"/>
    <property type="project" value="InterPro"/>
</dbReference>
<dbReference type="PRINTS" id="PR00320">
    <property type="entry name" value="GPROTEINBRPT"/>
</dbReference>
<feature type="repeat" description="WD" evidence="3">
    <location>
        <begin position="1342"/>
        <end position="1383"/>
    </location>
</feature>
<dbReference type="CDD" id="cd00200">
    <property type="entry name" value="WD40"/>
    <property type="match status" value="2"/>
</dbReference>
<feature type="domain" description="NACHT" evidence="4">
    <location>
        <begin position="305"/>
        <end position="529"/>
    </location>
</feature>
<feature type="repeat" description="WD" evidence="3">
    <location>
        <begin position="1468"/>
        <end position="1509"/>
    </location>
</feature>
<dbReference type="InterPro" id="IPR027417">
    <property type="entry name" value="P-loop_NTPase"/>
</dbReference>
<gene>
    <name evidence="5" type="ORF">GP486_003077</name>
</gene>
<feature type="repeat" description="WD" evidence="3">
    <location>
        <begin position="1384"/>
        <end position="1425"/>
    </location>
</feature>
<dbReference type="InterPro" id="IPR035994">
    <property type="entry name" value="Nucleoside_phosphorylase_sf"/>
</dbReference>